<comment type="caution">
    <text evidence="4">The sequence shown here is derived from an EMBL/GenBank/DDBJ whole genome shotgun (WGS) entry which is preliminary data.</text>
</comment>
<protein>
    <submittedName>
        <fullName evidence="4">TetR/AcrR family transcriptional regulator</fullName>
    </submittedName>
</protein>
<evidence type="ECO:0000256" key="1">
    <source>
        <dbReference type="ARBA" id="ARBA00023125"/>
    </source>
</evidence>
<dbReference type="Proteomes" id="UP001589766">
    <property type="component" value="Unassembled WGS sequence"/>
</dbReference>
<evidence type="ECO:0000313" key="4">
    <source>
        <dbReference type="EMBL" id="MFC0249818.1"/>
    </source>
</evidence>
<gene>
    <name evidence="4" type="ORF">ACFFIO_15030</name>
</gene>
<sequence>MSISELSPIAAVRVTHGASRDPRVRRTREKIFRAVETLVARQCEDISVTDIVHEARVSKTSFYTHFASLDELAVQIVGDAYEHLGPDAEVSVERDSFENVRMRYRALVEHYVQLRPFYVAVVALHLSRAVHTNVVRAMAADIEPLITAHPGLPAGLRPELAASFIASAVVGFLDEWIEDDFEATPEELLEHLMALLPQWYTGVRDLTA</sequence>
<name>A0ABV6F8I1_9MICC</name>
<dbReference type="Gene3D" id="1.10.357.10">
    <property type="entry name" value="Tetracycline Repressor, domain 2"/>
    <property type="match status" value="1"/>
</dbReference>
<dbReference type="EMBL" id="JBHLWH010000042">
    <property type="protein sequence ID" value="MFC0249818.1"/>
    <property type="molecule type" value="Genomic_DNA"/>
</dbReference>
<dbReference type="PROSITE" id="PS50977">
    <property type="entry name" value="HTH_TETR_2"/>
    <property type="match status" value="1"/>
</dbReference>
<evidence type="ECO:0000256" key="2">
    <source>
        <dbReference type="PROSITE-ProRule" id="PRU00335"/>
    </source>
</evidence>
<dbReference type="PANTHER" id="PTHR43479">
    <property type="entry name" value="ACREF/ENVCD OPERON REPRESSOR-RELATED"/>
    <property type="match status" value="1"/>
</dbReference>
<feature type="domain" description="HTH tetR-type" evidence="3">
    <location>
        <begin position="25"/>
        <end position="84"/>
    </location>
</feature>
<keyword evidence="1 2" id="KW-0238">DNA-binding</keyword>
<evidence type="ECO:0000259" key="3">
    <source>
        <dbReference type="PROSITE" id="PS50977"/>
    </source>
</evidence>
<evidence type="ECO:0000313" key="5">
    <source>
        <dbReference type="Proteomes" id="UP001589766"/>
    </source>
</evidence>
<feature type="DNA-binding region" description="H-T-H motif" evidence="2">
    <location>
        <begin position="47"/>
        <end position="66"/>
    </location>
</feature>
<proteinExistence type="predicted"/>
<dbReference type="SUPFAM" id="SSF46689">
    <property type="entry name" value="Homeodomain-like"/>
    <property type="match status" value="1"/>
</dbReference>
<dbReference type="InterPro" id="IPR009057">
    <property type="entry name" value="Homeodomain-like_sf"/>
</dbReference>
<dbReference type="InterPro" id="IPR050624">
    <property type="entry name" value="HTH-type_Tx_Regulator"/>
</dbReference>
<dbReference type="PANTHER" id="PTHR43479:SF11">
    <property type="entry name" value="ACREF_ENVCD OPERON REPRESSOR-RELATED"/>
    <property type="match status" value="1"/>
</dbReference>
<accession>A0ABV6F8I1</accession>
<keyword evidence="5" id="KW-1185">Reference proteome</keyword>
<dbReference type="InterPro" id="IPR039532">
    <property type="entry name" value="TetR_C_Firmicutes"/>
</dbReference>
<reference evidence="4 5" key="1">
    <citation type="submission" date="2024-09" db="EMBL/GenBank/DDBJ databases">
        <authorList>
            <person name="Sun Q."/>
            <person name="Mori K."/>
        </authorList>
    </citation>
    <scope>NUCLEOTIDE SEQUENCE [LARGE SCALE GENOMIC DNA]</scope>
    <source>
        <strain evidence="4 5">CCM 7609</strain>
    </source>
</reference>
<organism evidence="4 5">
    <name type="scientific">Citricoccus parietis</name>
    <dbReference type="NCBI Taxonomy" id="592307"/>
    <lineage>
        <taxon>Bacteria</taxon>
        <taxon>Bacillati</taxon>
        <taxon>Actinomycetota</taxon>
        <taxon>Actinomycetes</taxon>
        <taxon>Micrococcales</taxon>
        <taxon>Micrococcaceae</taxon>
        <taxon>Citricoccus</taxon>
    </lineage>
</organism>
<dbReference type="InterPro" id="IPR001647">
    <property type="entry name" value="HTH_TetR"/>
</dbReference>
<dbReference type="Pfam" id="PF14278">
    <property type="entry name" value="TetR_C_8"/>
    <property type="match status" value="1"/>
</dbReference>